<accession>X1DIH7</accession>
<protein>
    <submittedName>
        <fullName evidence="1">Uncharacterized protein</fullName>
    </submittedName>
</protein>
<dbReference type="EMBL" id="BART01019786">
    <property type="protein sequence ID" value="GAG96221.1"/>
    <property type="molecule type" value="Genomic_DNA"/>
</dbReference>
<name>X1DIH7_9ZZZZ</name>
<sequence length="50" mass="5802">LDVTIEIGRLLDIQMSPPILLNGLSFTVEIHFWAEPIFRVEYHIPRLGLK</sequence>
<evidence type="ECO:0000313" key="1">
    <source>
        <dbReference type="EMBL" id="GAG96221.1"/>
    </source>
</evidence>
<feature type="non-terminal residue" evidence="1">
    <location>
        <position position="1"/>
    </location>
</feature>
<gene>
    <name evidence="1" type="ORF">S01H4_36929</name>
</gene>
<proteinExistence type="predicted"/>
<dbReference type="AlphaFoldDB" id="X1DIH7"/>
<organism evidence="1">
    <name type="scientific">marine sediment metagenome</name>
    <dbReference type="NCBI Taxonomy" id="412755"/>
    <lineage>
        <taxon>unclassified sequences</taxon>
        <taxon>metagenomes</taxon>
        <taxon>ecological metagenomes</taxon>
    </lineage>
</organism>
<comment type="caution">
    <text evidence="1">The sequence shown here is derived from an EMBL/GenBank/DDBJ whole genome shotgun (WGS) entry which is preliminary data.</text>
</comment>
<reference evidence="1" key="1">
    <citation type="journal article" date="2014" name="Front. Microbiol.">
        <title>High frequency of phylogenetically diverse reductive dehalogenase-homologous genes in deep subseafloor sedimentary metagenomes.</title>
        <authorList>
            <person name="Kawai M."/>
            <person name="Futagami T."/>
            <person name="Toyoda A."/>
            <person name="Takaki Y."/>
            <person name="Nishi S."/>
            <person name="Hori S."/>
            <person name="Arai W."/>
            <person name="Tsubouchi T."/>
            <person name="Morono Y."/>
            <person name="Uchiyama I."/>
            <person name="Ito T."/>
            <person name="Fujiyama A."/>
            <person name="Inagaki F."/>
            <person name="Takami H."/>
        </authorList>
    </citation>
    <scope>NUCLEOTIDE SEQUENCE</scope>
    <source>
        <strain evidence="1">Expedition CK06-06</strain>
    </source>
</reference>